<feature type="transmembrane region" description="Helical" evidence="1">
    <location>
        <begin position="110"/>
        <end position="139"/>
    </location>
</feature>
<proteinExistence type="predicted"/>
<protein>
    <submittedName>
        <fullName evidence="2">Uncharacterized protein</fullName>
    </submittedName>
</protein>
<keyword evidence="1" id="KW-0472">Membrane</keyword>
<name>A0A0C9T2F2_PAXIN</name>
<dbReference type="OrthoDB" id="2105912at2759"/>
<sequence>MSLVLSGFLLGILIARVLSGVVANFVSRCFVYFMSIGIQSVVLFGSYLLLPDYPTKNRDLSYFGMFRSIAKFMVTEPLVVQMVLISSAASACYTNFWVTLTFLLGGPPYYYSTVFIGLFGLFGILGLVALVATMLLIVFQAVQTAAGGINVAAVVITSFGLDVSRQIQQLALTTLIISESARSRLNSILVLGIFLGQVLGTSVGTDVFVGYGWKVDSVHGMVCLAVGYPPSKRTTLPPVSDGWAGKVELL</sequence>
<keyword evidence="3" id="KW-1185">Reference proteome</keyword>
<dbReference type="Proteomes" id="UP000053647">
    <property type="component" value="Unassembled WGS sequence"/>
</dbReference>
<reference evidence="3" key="2">
    <citation type="submission" date="2015-01" db="EMBL/GenBank/DDBJ databases">
        <title>Evolutionary Origins and Diversification of the Mycorrhizal Mutualists.</title>
        <authorList>
            <consortium name="DOE Joint Genome Institute"/>
            <consortium name="Mycorrhizal Genomics Consortium"/>
            <person name="Kohler A."/>
            <person name="Kuo A."/>
            <person name="Nagy L.G."/>
            <person name="Floudas D."/>
            <person name="Copeland A."/>
            <person name="Barry K.W."/>
            <person name="Cichocki N."/>
            <person name="Veneault-Fourrey C."/>
            <person name="LaButti K."/>
            <person name="Lindquist E.A."/>
            <person name="Lipzen A."/>
            <person name="Lundell T."/>
            <person name="Morin E."/>
            <person name="Murat C."/>
            <person name="Riley R."/>
            <person name="Ohm R."/>
            <person name="Sun H."/>
            <person name="Tunlid A."/>
            <person name="Henrissat B."/>
            <person name="Grigoriev I.V."/>
            <person name="Hibbett D.S."/>
            <person name="Martin F."/>
        </authorList>
    </citation>
    <scope>NUCLEOTIDE SEQUENCE [LARGE SCALE GENOMIC DNA]</scope>
    <source>
        <strain evidence="3">ATCC 200175</strain>
    </source>
</reference>
<dbReference type="EMBL" id="KN820808">
    <property type="protein sequence ID" value="KIJ05663.1"/>
    <property type="molecule type" value="Genomic_DNA"/>
</dbReference>
<keyword evidence="1" id="KW-1133">Transmembrane helix</keyword>
<reference evidence="2 3" key="1">
    <citation type="submission" date="2014-06" db="EMBL/GenBank/DDBJ databases">
        <authorList>
            <consortium name="DOE Joint Genome Institute"/>
            <person name="Kuo A."/>
            <person name="Kohler A."/>
            <person name="Nagy L.G."/>
            <person name="Floudas D."/>
            <person name="Copeland A."/>
            <person name="Barry K.W."/>
            <person name="Cichocki N."/>
            <person name="Veneault-Fourrey C."/>
            <person name="LaButti K."/>
            <person name="Lindquist E.A."/>
            <person name="Lipzen A."/>
            <person name="Lundell T."/>
            <person name="Morin E."/>
            <person name="Murat C."/>
            <person name="Sun H."/>
            <person name="Tunlid A."/>
            <person name="Henrissat B."/>
            <person name="Grigoriev I.V."/>
            <person name="Hibbett D.S."/>
            <person name="Martin F."/>
            <person name="Nordberg H.P."/>
            <person name="Cantor M.N."/>
            <person name="Hua S.X."/>
        </authorList>
    </citation>
    <scope>NUCLEOTIDE SEQUENCE [LARGE SCALE GENOMIC DNA]</scope>
    <source>
        <strain evidence="2 3">ATCC 200175</strain>
    </source>
</reference>
<feature type="transmembrane region" description="Helical" evidence="1">
    <location>
        <begin position="188"/>
        <end position="211"/>
    </location>
</feature>
<evidence type="ECO:0000256" key="1">
    <source>
        <dbReference type="SAM" id="Phobius"/>
    </source>
</evidence>
<dbReference type="AlphaFoldDB" id="A0A0C9T2F2"/>
<feature type="transmembrane region" description="Helical" evidence="1">
    <location>
        <begin position="78"/>
        <end position="98"/>
    </location>
</feature>
<dbReference type="InterPro" id="IPR036259">
    <property type="entry name" value="MFS_trans_sf"/>
</dbReference>
<gene>
    <name evidence="2" type="ORF">PAXINDRAFT_103683</name>
</gene>
<dbReference type="Gene3D" id="1.20.1250.20">
    <property type="entry name" value="MFS general substrate transporter like domains"/>
    <property type="match status" value="1"/>
</dbReference>
<dbReference type="HOGENOM" id="CLU_001265_23_1_1"/>
<dbReference type="SUPFAM" id="SSF103473">
    <property type="entry name" value="MFS general substrate transporter"/>
    <property type="match status" value="1"/>
</dbReference>
<organism evidence="2 3">
    <name type="scientific">Paxillus involutus ATCC 200175</name>
    <dbReference type="NCBI Taxonomy" id="664439"/>
    <lineage>
        <taxon>Eukaryota</taxon>
        <taxon>Fungi</taxon>
        <taxon>Dikarya</taxon>
        <taxon>Basidiomycota</taxon>
        <taxon>Agaricomycotina</taxon>
        <taxon>Agaricomycetes</taxon>
        <taxon>Agaricomycetidae</taxon>
        <taxon>Boletales</taxon>
        <taxon>Paxilineae</taxon>
        <taxon>Paxillaceae</taxon>
        <taxon>Paxillus</taxon>
    </lineage>
</organism>
<keyword evidence="1" id="KW-0812">Transmembrane</keyword>
<evidence type="ECO:0000313" key="2">
    <source>
        <dbReference type="EMBL" id="KIJ05663.1"/>
    </source>
</evidence>
<feature type="transmembrane region" description="Helical" evidence="1">
    <location>
        <begin position="29"/>
        <end position="50"/>
    </location>
</feature>
<accession>A0A0C9T2F2</accession>
<dbReference type="PANTHER" id="PTHR42910">
    <property type="entry name" value="TRANSPORTER SCO4007-RELATED"/>
    <property type="match status" value="1"/>
</dbReference>
<evidence type="ECO:0000313" key="3">
    <source>
        <dbReference type="Proteomes" id="UP000053647"/>
    </source>
</evidence>
<dbReference type="PANTHER" id="PTHR42910:SF1">
    <property type="entry name" value="MAJOR FACILITATOR SUPERFAMILY (MFS) PROFILE DOMAIN-CONTAINING PROTEIN"/>
    <property type="match status" value="1"/>
</dbReference>